<sequence>MTPVNTGFLFSAFSTIPGKWVVAGTTQNVSHNFNLDQWRKGSQWFELHCCLAVEIVSDQKYYPIFREFCEPPCYMDEHYIPTLVNILAAEENLNRSITWVDWSKHGRHPVKFGRGDTSEEFVNRMRLGGNCSYNGNRTTSVCFPFGRKFVPSTLQPLLRMVPLLFGSGQQSLP</sequence>
<dbReference type="GO" id="GO:0016757">
    <property type="term" value="F:glycosyltransferase activity"/>
    <property type="evidence" value="ECO:0007669"/>
    <property type="project" value="UniProtKB-KW"/>
</dbReference>
<protein>
    <submittedName>
        <fullName evidence="6">Uncharacterized protein</fullName>
    </submittedName>
</protein>
<keyword evidence="2" id="KW-0328">Glycosyltransferase</keyword>
<dbReference type="PANTHER" id="PTHR31042:SF20">
    <property type="entry name" value="CORE-2_I-BRANCHING BETA-1,6-N-ACETYLGLUCOSAMINYLTRANSFERASE FAMILY PROTEIN"/>
    <property type="match status" value="1"/>
</dbReference>
<evidence type="ECO:0000256" key="1">
    <source>
        <dbReference type="ARBA" id="ARBA00004606"/>
    </source>
</evidence>
<dbReference type="PANTHER" id="PTHR31042">
    <property type="entry name" value="CORE-2/I-BRANCHING BETA-1,6-N-ACETYLGLUCOSAMINYLTRANSFERASE FAMILY PROTEIN-RELATED"/>
    <property type="match status" value="1"/>
</dbReference>
<name>A0AAV5LRX1_9ROSI</name>
<comment type="caution">
    <text evidence="6">The sequence shown here is derived from an EMBL/GenBank/DDBJ whole genome shotgun (WGS) entry which is preliminary data.</text>
</comment>
<dbReference type="InterPro" id="IPR044174">
    <property type="entry name" value="BC10-like"/>
</dbReference>
<dbReference type="Proteomes" id="UP001054252">
    <property type="component" value="Unassembled WGS sequence"/>
</dbReference>
<keyword evidence="4" id="KW-0472">Membrane</keyword>
<dbReference type="GO" id="GO:0016020">
    <property type="term" value="C:membrane"/>
    <property type="evidence" value="ECO:0007669"/>
    <property type="project" value="UniProtKB-SubCell"/>
</dbReference>
<dbReference type="Pfam" id="PF02485">
    <property type="entry name" value="Branch"/>
    <property type="match status" value="1"/>
</dbReference>
<evidence type="ECO:0000256" key="4">
    <source>
        <dbReference type="ARBA" id="ARBA00023136"/>
    </source>
</evidence>
<gene>
    <name evidence="6" type="ORF">SLEP1_g47209</name>
</gene>
<keyword evidence="7" id="KW-1185">Reference proteome</keyword>
<keyword evidence="3" id="KW-0808">Transferase</keyword>
<evidence type="ECO:0000256" key="5">
    <source>
        <dbReference type="ARBA" id="ARBA00023180"/>
    </source>
</evidence>
<evidence type="ECO:0000313" key="7">
    <source>
        <dbReference type="Proteomes" id="UP001054252"/>
    </source>
</evidence>
<accession>A0AAV5LRX1</accession>
<evidence type="ECO:0000256" key="2">
    <source>
        <dbReference type="ARBA" id="ARBA00022676"/>
    </source>
</evidence>
<dbReference type="AlphaFoldDB" id="A0AAV5LRX1"/>
<evidence type="ECO:0000256" key="3">
    <source>
        <dbReference type="ARBA" id="ARBA00022679"/>
    </source>
</evidence>
<dbReference type="InterPro" id="IPR003406">
    <property type="entry name" value="Glyco_trans_14"/>
</dbReference>
<organism evidence="6 7">
    <name type="scientific">Rubroshorea leprosula</name>
    <dbReference type="NCBI Taxonomy" id="152421"/>
    <lineage>
        <taxon>Eukaryota</taxon>
        <taxon>Viridiplantae</taxon>
        <taxon>Streptophyta</taxon>
        <taxon>Embryophyta</taxon>
        <taxon>Tracheophyta</taxon>
        <taxon>Spermatophyta</taxon>
        <taxon>Magnoliopsida</taxon>
        <taxon>eudicotyledons</taxon>
        <taxon>Gunneridae</taxon>
        <taxon>Pentapetalae</taxon>
        <taxon>rosids</taxon>
        <taxon>malvids</taxon>
        <taxon>Malvales</taxon>
        <taxon>Dipterocarpaceae</taxon>
        <taxon>Rubroshorea</taxon>
    </lineage>
</organism>
<dbReference type="EMBL" id="BPVZ01000134">
    <property type="protein sequence ID" value="GKV39446.1"/>
    <property type="molecule type" value="Genomic_DNA"/>
</dbReference>
<proteinExistence type="predicted"/>
<keyword evidence="5" id="KW-0325">Glycoprotein</keyword>
<reference evidence="6 7" key="1">
    <citation type="journal article" date="2021" name="Commun. Biol.">
        <title>The genome of Shorea leprosula (Dipterocarpaceae) highlights the ecological relevance of drought in aseasonal tropical rainforests.</title>
        <authorList>
            <person name="Ng K.K.S."/>
            <person name="Kobayashi M.J."/>
            <person name="Fawcett J.A."/>
            <person name="Hatakeyama M."/>
            <person name="Paape T."/>
            <person name="Ng C.H."/>
            <person name="Ang C.C."/>
            <person name="Tnah L.H."/>
            <person name="Lee C.T."/>
            <person name="Nishiyama T."/>
            <person name="Sese J."/>
            <person name="O'Brien M.J."/>
            <person name="Copetti D."/>
            <person name="Mohd Noor M.I."/>
            <person name="Ong R.C."/>
            <person name="Putra M."/>
            <person name="Sireger I.Z."/>
            <person name="Indrioko S."/>
            <person name="Kosugi Y."/>
            <person name="Izuno A."/>
            <person name="Isagi Y."/>
            <person name="Lee S.L."/>
            <person name="Shimizu K.K."/>
        </authorList>
    </citation>
    <scope>NUCLEOTIDE SEQUENCE [LARGE SCALE GENOMIC DNA]</scope>
    <source>
        <strain evidence="6">214</strain>
    </source>
</reference>
<evidence type="ECO:0000313" key="6">
    <source>
        <dbReference type="EMBL" id="GKV39446.1"/>
    </source>
</evidence>
<comment type="subcellular location">
    <subcellularLocation>
        <location evidence="1">Membrane</location>
        <topology evidence="1">Single-pass type II membrane protein</topology>
    </subcellularLocation>
</comment>